<comment type="cofactor">
    <cofactor evidence="5">
        <name>Mg(2+)</name>
        <dbReference type="ChEBI" id="CHEBI:18420"/>
    </cofactor>
</comment>
<evidence type="ECO:0000313" key="7">
    <source>
        <dbReference type="Proteomes" id="UP000319023"/>
    </source>
</evidence>
<dbReference type="Pfam" id="PF01812">
    <property type="entry name" value="5-FTHF_cyc-lig"/>
    <property type="match status" value="1"/>
</dbReference>
<proteinExistence type="inferred from homology"/>
<keyword evidence="5" id="KW-0479">Metal-binding</keyword>
<evidence type="ECO:0000313" key="6">
    <source>
        <dbReference type="EMBL" id="RZO11922.1"/>
    </source>
</evidence>
<keyword evidence="3 4" id="KW-0067">ATP-binding</keyword>
<comment type="caution">
    <text evidence="6">The sequence shown here is derived from an EMBL/GenBank/DDBJ whole genome shotgun (WGS) entry which is preliminary data.</text>
</comment>
<dbReference type="PANTHER" id="PTHR23407:SF1">
    <property type="entry name" value="5-FORMYLTETRAHYDROFOLATE CYCLO-LIGASE"/>
    <property type="match status" value="1"/>
</dbReference>
<sequence length="188" mass="21520">MKTKYRQSILQKRNSLGPSEVSNLSNTILKNADLELSLSAIKTLGSYFSTNNEVDLEALTEMRLKRNLLTTFPRVEPNHSMSLIAPKDFQKLNKNKFEIFEPSDGDEINSIDHEIIIIPTVGVDQNGYRLGYGGGYYDRFLESVTQKNKRPLLVGLIYDFQFIDDSINELHDIKLDIVFSEHQSKKFS</sequence>
<name>A0A520LSG7_9GAMM</name>
<feature type="binding site" evidence="4">
    <location>
        <begin position="129"/>
        <end position="137"/>
    </location>
    <ligand>
        <name>ATP</name>
        <dbReference type="ChEBI" id="CHEBI:30616"/>
    </ligand>
</feature>
<dbReference type="Gene3D" id="3.40.50.10420">
    <property type="entry name" value="NagB/RpiA/CoA transferase-like"/>
    <property type="match status" value="1"/>
</dbReference>
<protein>
    <recommendedName>
        <fullName evidence="5">5-formyltetrahydrofolate cyclo-ligase</fullName>
        <ecNumber evidence="5">6.3.3.2</ecNumber>
    </recommendedName>
</protein>
<keyword evidence="6" id="KW-0436">Ligase</keyword>
<gene>
    <name evidence="6" type="ORF">EVB01_01695</name>
</gene>
<keyword evidence="2 4" id="KW-0547">Nucleotide-binding</keyword>
<reference evidence="6 7" key="1">
    <citation type="submission" date="2019-02" db="EMBL/GenBank/DDBJ databases">
        <title>Prokaryotic population dynamics and viral predation in marine succession experiment using metagenomics: the confinement effect.</title>
        <authorList>
            <person name="Haro-Moreno J.M."/>
            <person name="Rodriguez-Valera F."/>
            <person name="Lopez-Perez M."/>
        </authorList>
    </citation>
    <scope>NUCLEOTIDE SEQUENCE [LARGE SCALE GENOMIC DNA]</scope>
    <source>
        <strain evidence="6">MED-G168</strain>
    </source>
</reference>
<keyword evidence="5" id="KW-0460">Magnesium</keyword>
<dbReference type="SUPFAM" id="SSF100950">
    <property type="entry name" value="NagB/RpiA/CoA transferase-like"/>
    <property type="match status" value="1"/>
</dbReference>
<dbReference type="AlphaFoldDB" id="A0A520LSG7"/>
<dbReference type="GO" id="GO:0035999">
    <property type="term" value="P:tetrahydrofolate interconversion"/>
    <property type="evidence" value="ECO:0007669"/>
    <property type="project" value="TreeGrafter"/>
</dbReference>
<dbReference type="PIRSF" id="PIRSF006806">
    <property type="entry name" value="FTHF_cligase"/>
    <property type="match status" value="1"/>
</dbReference>
<evidence type="ECO:0000256" key="2">
    <source>
        <dbReference type="ARBA" id="ARBA00022741"/>
    </source>
</evidence>
<evidence type="ECO:0000256" key="3">
    <source>
        <dbReference type="ARBA" id="ARBA00022840"/>
    </source>
</evidence>
<dbReference type="EMBL" id="SHBN01000024">
    <property type="protein sequence ID" value="RZO11922.1"/>
    <property type="molecule type" value="Genomic_DNA"/>
</dbReference>
<organism evidence="6 7">
    <name type="scientific">SAR86 cluster bacterium</name>
    <dbReference type="NCBI Taxonomy" id="2030880"/>
    <lineage>
        <taxon>Bacteria</taxon>
        <taxon>Pseudomonadati</taxon>
        <taxon>Pseudomonadota</taxon>
        <taxon>Gammaproteobacteria</taxon>
        <taxon>SAR86 cluster</taxon>
    </lineage>
</organism>
<evidence type="ECO:0000256" key="5">
    <source>
        <dbReference type="RuleBase" id="RU361279"/>
    </source>
</evidence>
<feature type="binding site" evidence="4">
    <location>
        <position position="53"/>
    </location>
    <ligand>
        <name>substrate</name>
    </ligand>
</feature>
<feature type="binding site" evidence="4">
    <location>
        <begin position="2"/>
        <end position="6"/>
    </location>
    <ligand>
        <name>ATP</name>
        <dbReference type="ChEBI" id="CHEBI:30616"/>
    </ligand>
</feature>
<evidence type="ECO:0000256" key="1">
    <source>
        <dbReference type="ARBA" id="ARBA00010638"/>
    </source>
</evidence>
<evidence type="ECO:0000256" key="4">
    <source>
        <dbReference type="PIRSR" id="PIRSR006806-1"/>
    </source>
</evidence>
<dbReference type="EC" id="6.3.3.2" evidence="5"/>
<dbReference type="InterPro" id="IPR002698">
    <property type="entry name" value="FTHF_cligase"/>
</dbReference>
<dbReference type="GO" id="GO:0009396">
    <property type="term" value="P:folic acid-containing compound biosynthetic process"/>
    <property type="evidence" value="ECO:0007669"/>
    <property type="project" value="TreeGrafter"/>
</dbReference>
<dbReference type="PANTHER" id="PTHR23407">
    <property type="entry name" value="ATPASE INHIBITOR/5-FORMYLTETRAHYDROFOLATE CYCLO-LIGASE"/>
    <property type="match status" value="1"/>
</dbReference>
<dbReference type="GO" id="GO:0046872">
    <property type="term" value="F:metal ion binding"/>
    <property type="evidence" value="ECO:0007669"/>
    <property type="project" value="UniProtKB-KW"/>
</dbReference>
<dbReference type="InterPro" id="IPR024185">
    <property type="entry name" value="FTHF_cligase-like_sf"/>
</dbReference>
<dbReference type="Proteomes" id="UP000319023">
    <property type="component" value="Unassembled WGS sequence"/>
</dbReference>
<accession>A0A520LSG7</accession>
<dbReference type="NCBIfam" id="TIGR02727">
    <property type="entry name" value="MTHFS_bact"/>
    <property type="match status" value="1"/>
</dbReference>
<comment type="similarity">
    <text evidence="1 5">Belongs to the 5-formyltetrahydrofolate cyclo-ligase family.</text>
</comment>
<dbReference type="InterPro" id="IPR037171">
    <property type="entry name" value="NagB/RpiA_transferase-like"/>
</dbReference>
<dbReference type="GO" id="GO:0005524">
    <property type="term" value="F:ATP binding"/>
    <property type="evidence" value="ECO:0007669"/>
    <property type="project" value="UniProtKB-KW"/>
</dbReference>
<comment type="catalytic activity">
    <reaction evidence="5">
        <text>(6S)-5-formyl-5,6,7,8-tetrahydrofolate + ATP = (6R)-5,10-methenyltetrahydrofolate + ADP + phosphate</text>
        <dbReference type="Rhea" id="RHEA:10488"/>
        <dbReference type="ChEBI" id="CHEBI:30616"/>
        <dbReference type="ChEBI" id="CHEBI:43474"/>
        <dbReference type="ChEBI" id="CHEBI:57455"/>
        <dbReference type="ChEBI" id="CHEBI:57457"/>
        <dbReference type="ChEBI" id="CHEBI:456216"/>
        <dbReference type="EC" id="6.3.3.2"/>
    </reaction>
</comment>
<dbReference type="GO" id="GO:0030272">
    <property type="term" value="F:5-formyltetrahydrofolate cyclo-ligase activity"/>
    <property type="evidence" value="ECO:0007669"/>
    <property type="project" value="UniProtKB-EC"/>
</dbReference>